<dbReference type="GO" id="GO:0006955">
    <property type="term" value="P:immune response"/>
    <property type="evidence" value="ECO:0007669"/>
    <property type="project" value="TreeGrafter"/>
</dbReference>
<feature type="domain" description="Ig-like" evidence="5">
    <location>
        <begin position="293"/>
        <end position="368"/>
    </location>
</feature>
<feature type="signal peptide" evidence="4">
    <location>
        <begin position="1"/>
        <end position="19"/>
    </location>
</feature>
<dbReference type="InterPro" id="IPR003598">
    <property type="entry name" value="Ig_sub2"/>
</dbReference>
<organism evidence="6 7">
    <name type="scientific">Eleginops maclovinus</name>
    <name type="common">Patagonian blennie</name>
    <name type="synonym">Eleginus maclovinus</name>
    <dbReference type="NCBI Taxonomy" id="56733"/>
    <lineage>
        <taxon>Eukaryota</taxon>
        <taxon>Metazoa</taxon>
        <taxon>Chordata</taxon>
        <taxon>Craniata</taxon>
        <taxon>Vertebrata</taxon>
        <taxon>Euteleostomi</taxon>
        <taxon>Actinopterygii</taxon>
        <taxon>Neopterygii</taxon>
        <taxon>Teleostei</taxon>
        <taxon>Neoteleostei</taxon>
        <taxon>Acanthomorphata</taxon>
        <taxon>Eupercaria</taxon>
        <taxon>Perciformes</taxon>
        <taxon>Notothenioidei</taxon>
        <taxon>Eleginopidae</taxon>
        <taxon>Eleginops</taxon>
    </lineage>
</organism>
<evidence type="ECO:0000313" key="7">
    <source>
        <dbReference type="Proteomes" id="UP001346869"/>
    </source>
</evidence>
<dbReference type="SMART" id="SM00408">
    <property type="entry name" value="IGc2"/>
    <property type="match status" value="2"/>
</dbReference>
<keyword evidence="1 4" id="KW-0732">Signal</keyword>
<dbReference type="Gene3D" id="2.60.40.10">
    <property type="entry name" value="Immunoglobulins"/>
    <property type="match status" value="3"/>
</dbReference>
<dbReference type="PANTHER" id="PTHR11481">
    <property type="entry name" value="IMMUNOGLOBULIN FC RECEPTOR"/>
    <property type="match status" value="1"/>
</dbReference>
<dbReference type="GO" id="GO:0004888">
    <property type="term" value="F:transmembrane signaling receptor activity"/>
    <property type="evidence" value="ECO:0007669"/>
    <property type="project" value="TreeGrafter"/>
</dbReference>
<gene>
    <name evidence="6" type="ORF">PBY51_005713</name>
</gene>
<dbReference type="AlphaFoldDB" id="A0AAN7WRW0"/>
<reference evidence="6 7" key="2">
    <citation type="journal article" date="2023" name="Mol. Biol. Evol.">
        <title>Genomics of Secondarily Temperate Adaptation in the Only Non-Antarctic Icefish.</title>
        <authorList>
            <person name="Rivera-Colon A.G."/>
            <person name="Rayamajhi N."/>
            <person name="Minhas B.F."/>
            <person name="Madrigal G."/>
            <person name="Bilyk K.T."/>
            <person name="Yoon V."/>
            <person name="Hune M."/>
            <person name="Gregory S."/>
            <person name="Cheng C.H.C."/>
            <person name="Catchen J.M."/>
        </authorList>
    </citation>
    <scope>NUCLEOTIDE SEQUENCE [LARGE SCALE GENOMIC DNA]</scope>
    <source>
        <strain evidence="6">JMC-PN-2008</strain>
    </source>
</reference>
<accession>A0AAN7WRW0</accession>
<dbReference type="InterPro" id="IPR003599">
    <property type="entry name" value="Ig_sub"/>
</dbReference>
<evidence type="ECO:0000259" key="5">
    <source>
        <dbReference type="PROSITE" id="PS50835"/>
    </source>
</evidence>
<name>A0AAN7WRW0_ELEMC</name>
<feature type="chain" id="PRO_5042822325" description="Ig-like domain-containing protein" evidence="4">
    <location>
        <begin position="20"/>
        <end position="441"/>
    </location>
</feature>
<reference evidence="6 7" key="1">
    <citation type="journal article" date="2023" name="Genes (Basel)">
        <title>Chromosome-Level Genome Assembly and Circadian Gene Repertoire of the Patagonia Blennie Eleginops maclovinus-The Closest Ancestral Proxy of Antarctic Cryonotothenioids.</title>
        <authorList>
            <person name="Cheng C.C."/>
            <person name="Rivera-Colon A.G."/>
            <person name="Minhas B.F."/>
            <person name="Wilson L."/>
            <person name="Rayamajhi N."/>
            <person name="Vargas-Chacoff L."/>
            <person name="Catchen J.M."/>
        </authorList>
    </citation>
    <scope>NUCLEOTIDE SEQUENCE [LARGE SCALE GENOMIC DNA]</scope>
    <source>
        <strain evidence="6">JMC-PN-2008</strain>
    </source>
</reference>
<proteinExistence type="predicted"/>
<evidence type="ECO:0000256" key="4">
    <source>
        <dbReference type="SAM" id="SignalP"/>
    </source>
</evidence>
<dbReference type="SMART" id="SM00409">
    <property type="entry name" value="IG"/>
    <property type="match status" value="4"/>
</dbReference>
<evidence type="ECO:0000256" key="2">
    <source>
        <dbReference type="ARBA" id="ARBA00023157"/>
    </source>
</evidence>
<sequence>MRTLRLLLTLSFFQTSVDCHASVMVIPNRSQFLEYEKILVRCEGSSSWEWTPWRNSTGLMKCGAGWGKKNSSTCEIASVKRSEGGVYWCQSKYGDSSNSVKITIAGGSVSLHSPAIPVTEGDNVTLICETNIVNPQSAQFYKDGFLLGEAAGHMTLYNFTKSNEGAYKCNIGRNESPESWITMEDGSDRASLVVSPASSQVFEYRNLSLSCGDNSSVDGWRLFRSTSTTVSTSPTGAITVNLGGKRSACGDDWGNVTSSGCNVFTSKLADSAVYWCESPVGQRSNTLNISIIETAVILESPVLAVMEGDNVTLSCKTKDHEDLRADFYKDGYSIGMGADGNLTLHDVSSYDEGVYKCSISGEGESAISFLFVRGASAPRSDRVRLVLTVLRHLVVFSPYCASTLLMVSIYRRSPPGRRRPVAVTTSPPSEEADDITTEHRF</sequence>
<keyword evidence="7" id="KW-1185">Reference proteome</keyword>
<dbReference type="PANTHER" id="PTHR11481:SF64">
    <property type="entry name" value="FC RECEPTOR-LIKE PROTEIN 4"/>
    <property type="match status" value="1"/>
</dbReference>
<dbReference type="InterPro" id="IPR007110">
    <property type="entry name" value="Ig-like_dom"/>
</dbReference>
<dbReference type="Proteomes" id="UP001346869">
    <property type="component" value="Unassembled WGS sequence"/>
</dbReference>
<dbReference type="InterPro" id="IPR013783">
    <property type="entry name" value="Ig-like_fold"/>
</dbReference>
<evidence type="ECO:0000313" key="6">
    <source>
        <dbReference type="EMBL" id="KAK5848061.1"/>
    </source>
</evidence>
<dbReference type="InterPro" id="IPR050488">
    <property type="entry name" value="Ig_Fc_receptor"/>
</dbReference>
<dbReference type="GO" id="GO:0007166">
    <property type="term" value="P:cell surface receptor signaling pathway"/>
    <property type="evidence" value="ECO:0007669"/>
    <property type="project" value="TreeGrafter"/>
</dbReference>
<dbReference type="SUPFAM" id="SSF48726">
    <property type="entry name" value="Immunoglobulin"/>
    <property type="match status" value="3"/>
</dbReference>
<dbReference type="EMBL" id="JAUZQC010000025">
    <property type="protein sequence ID" value="KAK5848061.1"/>
    <property type="molecule type" value="Genomic_DNA"/>
</dbReference>
<dbReference type="InterPro" id="IPR036179">
    <property type="entry name" value="Ig-like_dom_sf"/>
</dbReference>
<feature type="region of interest" description="Disordered" evidence="3">
    <location>
        <begin position="415"/>
        <end position="441"/>
    </location>
</feature>
<evidence type="ECO:0000256" key="1">
    <source>
        <dbReference type="ARBA" id="ARBA00022729"/>
    </source>
</evidence>
<evidence type="ECO:0000256" key="3">
    <source>
        <dbReference type="SAM" id="MobiDB-lite"/>
    </source>
</evidence>
<protein>
    <recommendedName>
        <fullName evidence="5">Ig-like domain-containing protein</fullName>
    </recommendedName>
</protein>
<keyword evidence="2" id="KW-1015">Disulfide bond</keyword>
<dbReference type="PROSITE" id="PS50835">
    <property type="entry name" value="IG_LIKE"/>
    <property type="match status" value="1"/>
</dbReference>
<comment type="caution">
    <text evidence="6">The sequence shown here is derived from an EMBL/GenBank/DDBJ whole genome shotgun (WGS) entry which is preliminary data.</text>
</comment>
<dbReference type="GO" id="GO:0009897">
    <property type="term" value="C:external side of plasma membrane"/>
    <property type="evidence" value="ECO:0007669"/>
    <property type="project" value="TreeGrafter"/>
</dbReference>